<proteinExistence type="predicted"/>
<dbReference type="Proteomes" id="UP001620645">
    <property type="component" value="Unassembled WGS sequence"/>
</dbReference>
<sequence length="529" mass="59580">MIDLTDYGVGQTELAQTELAPRRSWPDGVGETELAKRSWRDGVGQTELAQTELAPRRSWPDGVGETELAKRSWRDGVGETELAQTELAPRRSWPNGVGETELAQTELAPKRSWPDGVGETELAKRSWRDGVGQTELARRSWLRRSWPQDGVGQTELARRSWPDGVGETELAKRSWRDGVGSDGVGPKTELARRSWRDGVGQTELTGSWICSDVWMDILPSFNRPQLGLKMALLSDRFDVLVDAHFDGKSELPICSQSIIFKDEEFGPKPILFVVSKYLVFPLPEHPLPNKIRFKDFQIESGTKLELKVRSYDTDQIWDVLAREIWPIFAPNIRHLYVPDGDHLDNLLRLVSPTILTDCDQLNSISSDYLSSSAIADDGGPNAISAWQALAKWLHTPSKNGQPKELRCSDFSDSELVNYFKETFLRATTSVSYKICFEVFLSQIEPFELVNERTNEKLTMSGDGDGEVISDGLLKRGPIIVEETATVQQKKDQNWDDHLNKVFFLLLYDDIGPLSPPSKRPKIILDSRAQ</sequence>
<feature type="compositionally biased region" description="Basic and acidic residues" evidence="1">
    <location>
        <begin position="67"/>
        <end position="77"/>
    </location>
</feature>
<feature type="region of interest" description="Disordered" evidence="1">
    <location>
        <begin position="37"/>
        <end position="97"/>
    </location>
</feature>
<reference evidence="2 3" key="1">
    <citation type="submission" date="2024-10" db="EMBL/GenBank/DDBJ databases">
        <authorList>
            <person name="Kim D."/>
        </authorList>
    </citation>
    <scope>NUCLEOTIDE SEQUENCE [LARGE SCALE GENOMIC DNA]</scope>
    <source>
        <strain evidence="2">Taebaek</strain>
    </source>
</reference>
<dbReference type="AlphaFoldDB" id="A0ABD2J6M4"/>
<protein>
    <submittedName>
        <fullName evidence="2">Uncharacterized protein</fullName>
    </submittedName>
</protein>
<evidence type="ECO:0000313" key="2">
    <source>
        <dbReference type="EMBL" id="KAL3083613.1"/>
    </source>
</evidence>
<name>A0ABD2J6M4_HETSC</name>
<keyword evidence="3" id="KW-1185">Reference proteome</keyword>
<dbReference type="EMBL" id="JBICCN010000252">
    <property type="protein sequence ID" value="KAL3083613.1"/>
    <property type="molecule type" value="Genomic_DNA"/>
</dbReference>
<evidence type="ECO:0000256" key="1">
    <source>
        <dbReference type="SAM" id="MobiDB-lite"/>
    </source>
</evidence>
<gene>
    <name evidence="2" type="ORF">niasHS_008267</name>
</gene>
<accession>A0ABD2J6M4</accession>
<organism evidence="2 3">
    <name type="scientific">Heterodera schachtii</name>
    <name type="common">Sugarbeet cyst nematode worm</name>
    <name type="synonym">Tylenchus schachtii</name>
    <dbReference type="NCBI Taxonomy" id="97005"/>
    <lineage>
        <taxon>Eukaryota</taxon>
        <taxon>Metazoa</taxon>
        <taxon>Ecdysozoa</taxon>
        <taxon>Nematoda</taxon>
        <taxon>Chromadorea</taxon>
        <taxon>Rhabditida</taxon>
        <taxon>Tylenchina</taxon>
        <taxon>Tylenchomorpha</taxon>
        <taxon>Tylenchoidea</taxon>
        <taxon>Heteroderidae</taxon>
        <taxon>Heteroderinae</taxon>
        <taxon>Heterodera</taxon>
    </lineage>
</organism>
<comment type="caution">
    <text evidence="2">The sequence shown here is derived from an EMBL/GenBank/DDBJ whole genome shotgun (WGS) entry which is preliminary data.</text>
</comment>
<evidence type="ECO:0000313" key="3">
    <source>
        <dbReference type="Proteomes" id="UP001620645"/>
    </source>
</evidence>